<name>A0A5B7FKU4_PORTR</name>
<evidence type="ECO:0000313" key="2">
    <source>
        <dbReference type="Proteomes" id="UP000324222"/>
    </source>
</evidence>
<gene>
    <name evidence="1" type="ORF">E2C01_040837</name>
</gene>
<reference evidence="1 2" key="1">
    <citation type="submission" date="2019-05" db="EMBL/GenBank/DDBJ databases">
        <title>Another draft genome of Portunus trituberculatus and its Hox gene families provides insights of decapod evolution.</title>
        <authorList>
            <person name="Jeong J.-H."/>
            <person name="Song I."/>
            <person name="Kim S."/>
            <person name="Choi T."/>
            <person name="Kim D."/>
            <person name="Ryu S."/>
            <person name="Kim W."/>
        </authorList>
    </citation>
    <scope>NUCLEOTIDE SEQUENCE [LARGE SCALE GENOMIC DNA]</scope>
    <source>
        <tissue evidence="1">Muscle</tissue>
    </source>
</reference>
<accession>A0A5B7FKU4</accession>
<organism evidence="1 2">
    <name type="scientific">Portunus trituberculatus</name>
    <name type="common">Swimming crab</name>
    <name type="synonym">Neptunus trituberculatus</name>
    <dbReference type="NCBI Taxonomy" id="210409"/>
    <lineage>
        <taxon>Eukaryota</taxon>
        <taxon>Metazoa</taxon>
        <taxon>Ecdysozoa</taxon>
        <taxon>Arthropoda</taxon>
        <taxon>Crustacea</taxon>
        <taxon>Multicrustacea</taxon>
        <taxon>Malacostraca</taxon>
        <taxon>Eumalacostraca</taxon>
        <taxon>Eucarida</taxon>
        <taxon>Decapoda</taxon>
        <taxon>Pleocyemata</taxon>
        <taxon>Brachyura</taxon>
        <taxon>Eubrachyura</taxon>
        <taxon>Portunoidea</taxon>
        <taxon>Portunidae</taxon>
        <taxon>Portuninae</taxon>
        <taxon>Portunus</taxon>
    </lineage>
</organism>
<protein>
    <submittedName>
        <fullName evidence="1">Uncharacterized protein</fullName>
    </submittedName>
</protein>
<comment type="caution">
    <text evidence="1">The sequence shown here is derived from an EMBL/GenBank/DDBJ whole genome shotgun (WGS) entry which is preliminary data.</text>
</comment>
<keyword evidence="2" id="KW-1185">Reference proteome</keyword>
<dbReference type="AlphaFoldDB" id="A0A5B7FKU4"/>
<proteinExistence type="predicted"/>
<evidence type="ECO:0000313" key="1">
    <source>
        <dbReference type="EMBL" id="MPC47102.1"/>
    </source>
</evidence>
<dbReference type="Proteomes" id="UP000324222">
    <property type="component" value="Unassembled WGS sequence"/>
</dbReference>
<dbReference type="EMBL" id="VSRR010007553">
    <property type="protein sequence ID" value="MPC47102.1"/>
    <property type="molecule type" value="Genomic_DNA"/>
</dbReference>
<sequence>MYSNKSVPDLPPQFSLPSLPRLVAARYNSLYVILHLFNLEIEEPMAPSPPVHTSRPESNSFCSNLCELLRCMCPARWLRMRQKLAKDNKKLNKAPLRCQSTCCSETFS</sequence>